<accession>A0A9D2CLJ3</accession>
<keyword evidence="1" id="KW-0413">Isomerase</keyword>
<name>A0A9D2CLJ3_9BACE</name>
<sequence length="287" mass="33514">MRMTFCGLGLIGLCLSCSPAYDHKGKTPLVEVDGRFLYREDLQAVMPVGLSADDSLLFADDYVRNWAEEVLLYDKAEENIPDNAEVERLVANYRKSLILHLYQQALIHQKLSAQVTEEDVEAYYRDNLNLFKVDRPLIKGLFIKVPLKAPHLSDVRRWYRSDSREAVEHLEKYSLRNAVSYEYFYDKWVPAADILGRLPEGGVSAETALRQKRPVELADTAFHYFLNVTDYRAVGEEEPYEMARAHARDLLLNIRQVEFMRQMRDDLYRRAVENEEITYYDKDNIEE</sequence>
<protein>
    <submittedName>
        <fullName evidence="1">Peptidyl-prolyl cis-trans isomerase</fullName>
    </submittedName>
</protein>
<dbReference type="EMBL" id="DXCV01000048">
    <property type="protein sequence ID" value="HIY88495.1"/>
    <property type="molecule type" value="Genomic_DNA"/>
</dbReference>
<evidence type="ECO:0000313" key="2">
    <source>
        <dbReference type="Proteomes" id="UP000886851"/>
    </source>
</evidence>
<proteinExistence type="predicted"/>
<dbReference type="Proteomes" id="UP000886851">
    <property type="component" value="Unassembled WGS sequence"/>
</dbReference>
<reference evidence="1" key="2">
    <citation type="submission" date="2021-04" db="EMBL/GenBank/DDBJ databases">
        <authorList>
            <person name="Gilroy R."/>
        </authorList>
    </citation>
    <scope>NUCLEOTIDE SEQUENCE</scope>
    <source>
        <strain evidence="1">Gambia2-208</strain>
    </source>
</reference>
<dbReference type="GO" id="GO:0016853">
    <property type="term" value="F:isomerase activity"/>
    <property type="evidence" value="ECO:0007669"/>
    <property type="project" value="UniProtKB-KW"/>
</dbReference>
<reference evidence="1" key="1">
    <citation type="journal article" date="2021" name="PeerJ">
        <title>Extensive microbial diversity within the chicken gut microbiome revealed by metagenomics and culture.</title>
        <authorList>
            <person name="Gilroy R."/>
            <person name="Ravi A."/>
            <person name="Getino M."/>
            <person name="Pursley I."/>
            <person name="Horton D.L."/>
            <person name="Alikhan N.F."/>
            <person name="Baker D."/>
            <person name="Gharbi K."/>
            <person name="Hall N."/>
            <person name="Watson M."/>
            <person name="Adriaenssens E.M."/>
            <person name="Foster-Nyarko E."/>
            <person name="Jarju S."/>
            <person name="Secka A."/>
            <person name="Antonio M."/>
            <person name="Oren A."/>
            <person name="Chaudhuri R.R."/>
            <person name="La Ragione R."/>
            <person name="Hildebrand F."/>
            <person name="Pallen M.J."/>
        </authorList>
    </citation>
    <scope>NUCLEOTIDE SEQUENCE</scope>
    <source>
        <strain evidence="1">Gambia2-208</strain>
    </source>
</reference>
<gene>
    <name evidence="1" type="ORF">H9824_07315</name>
</gene>
<comment type="caution">
    <text evidence="1">The sequence shown here is derived from an EMBL/GenBank/DDBJ whole genome shotgun (WGS) entry which is preliminary data.</text>
</comment>
<evidence type="ECO:0000313" key="1">
    <source>
        <dbReference type="EMBL" id="HIY88495.1"/>
    </source>
</evidence>
<organism evidence="1 2">
    <name type="scientific">Candidatus Bacteroides pullicola</name>
    <dbReference type="NCBI Taxonomy" id="2838475"/>
    <lineage>
        <taxon>Bacteria</taxon>
        <taxon>Pseudomonadati</taxon>
        <taxon>Bacteroidota</taxon>
        <taxon>Bacteroidia</taxon>
        <taxon>Bacteroidales</taxon>
        <taxon>Bacteroidaceae</taxon>
        <taxon>Bacteroides</taxon>
    </lineage>
</organism>
<dbReference type="AlphaFoldDB" id="A0A9D2CLJ3"/>